<name>A0AA36JCG4_9DINO</name>
<dbReference type="Proteomes" id="UP001178507">
    <property type="component" value="Unassembled WGS sequence"/>
</dbReference>
<gene>
    <name evidence="2" type="ORF">EVOR1521_LOCUS26290</name>
</gene>
<sequence length="544" mass="59744">MQPWGLPETRPASLAPHPQVCAEPSSGDCSEAEFEDALIEYVPPGRPAQQDSECHRALPLHSPRVEQPESCDRSCQLRHDLALRSPSSGSGSFLALPGGASWRVAALCGSSPVLIGDEFHPEQGDVVACVGNVMLLKRGQQLLLCRYPAYSQMIRVQYFCNRLKSQSDCPQLSFMADWQVPLRQEESFMDSLASFLDCRLAAAARSVMHPGVMYSSSGLQSSSLNLWQDACPQSYCASLTTAANMWKAVVSGFSSGPLLDFVQVNQRLSPSNFELAMSNMCAPANEPTLSGTAQPVPQLAAPELPWRSAAALPWEPVGSVGKVELELEVKEPDEEPTPLATPVANWDDATARWPGLRRCHTVEDDEKSEEEAEEADSEAVEASSLKRLGPAKPEVAAPKVRPHCKRAPKMPETQVPEDLDRDPKRQRDHSMNRPEVRSGSEAEKRARLRPHSLSSSGAELPQVRETSRSRAGRHRTAIAAAQALAVEVESPKREEVKVRARHRAAIREARALWAEPRNELREETCRRRATSDRPKGGKVRTLAA</sequence>
<feature type="region of interest" description="Disordered" evidence="1">
    <location>
        <begin position="520"/>
        <end position="544"/>
    </location>
</feature>
<accession>A0AA36JCG4</accession>
<evidence type="ECO:0000313" key="3">
    <source>
        <dbReference type="Proteomes" id="UP001178507"/>
    </source>
</evidence>
<evidence type="ECO:0000256" key="1">
    <source>
        <dbReference type="SAM" id="MobiDB-lite"/>
    </source>
</evidence>
<feature type="compositionally biased region" description="Acidic residues" evidence="1">
    <location>
        <begin position="363"/>
        <end position="379"/>
    </location>
</feature>
<comment type="caution">
    <text evidence="2">The sequence shown here is derived from an EMBL/GenBank/DDBJ whole genome shotgun (WGS) entry which is preliminary data.</text>
</comment>
<proteinExistence type="predicted"/>
<feature type="region of interest" description="Disordered" evidence="1">
    <location>
        <begin position="1"/>
        <end position="28"/>
    </location>
</feature>
<dbReference type="EMBL" id="CAUJNA010003505">
    <property type="protein sequence ID" value="CAJ1403668.1"/>
    <property type="molecule type" value="Genomic_DNA"/>
</dbReference>
<feature type="compositionally biased region" description="Basic and acidic residues" evidence="1">
    <location>
        <begin position="520"/>
        <end position="535"/>
    </location>
</feature>
<reference evidence="2" key="1">
    <citation type="submission" date="2023-08" db="EMBL/GenBank/DDBJ databases">
        <authorList>
            <person name="Chen Y."/>
            <person name="Shah S."/>
            <person name="Dougan E. K."/>
            <person name="Thang M."/>
            <person name="Chan C."/>
        </authorList>
    </citation>
    <scope>NUCLEOTIDE SEQUENCE</scope>
</reference>
<organism evidence="2 3">
    <name type="scientific">Effrenium voratum</name>
    <dbReference type="NCBI Taxonomy" id="2562239"/>
    <lineage>
        <taxon>Eukaryota</taxon>
        <taxon>Sar</taxon>
        <taxon>Alveolata</taxon>
        <taxon>Dinophyceae</taxon>
        <taxon>Suessiales</taxon>
        <taxon>Symbiodiniaceae</taxon>
        <taxon>Effrenium</taxon>
    </lineage>
</organism>
<evidence type="ECO:0000313" key="2">
    <source>
        <dbReference type="EMBL" id="CAJ1403668.1"/>
    </source>
</evidence>
<keyword evidence="3" id="KW-1185">Reference proteome</keyword>
<protein>
    <submittedName>
        <fullName evidence="2">Uncharacterized protein</fullName>
    </submittedName>
</protein>
<feature type="compositionally biased region" description="Basic and acidic residues" evidence="1">
    <location>
        <begin position="421"/>
        <end position="445"/>
    </location>
</feature>
<dbReference type="AlphaFoldDB" id="A0AA36JCG4"/>
<feature type="region of interest" description="Disordered" evidence="1">
    <location>
        <begin position="361"/>
        <end position="475"/>
    </location>
</feature>